<feature type="domain" description="Na+/H+ antiporter NhaC-like C-terminal" evidence="10">
    <location>
        <begin position="4"/>
        <end position="220"/>
    </location>
</feature>
<evidence type="ECO:0000256" key="4">
    <source>
        <dbReference type="ARBA" id="ARBA00022475"/>
    </source>
</evidence>
<feature type="transmembrane region" description="Helical" evidence="9">
    <location>
        <begin position="440"/>
        <end position="461"/>
    </location>
</feature>
<accession>A0A1F5YY66</accession>
<keyword evidence="6 9" id="KW-1133">Transmembrane helix</keyword>
<comment type="subcellular location">
    <subcellularLocation>
        <location evidence="1">Cell membrane</location>
        <topology evidence="1">Multi-pass membrane protein</topology>
    </subcellularLocation>
</comment>
<keyword evidence="4" id="KW-1003">Cell membrane</keyword>
<evidence type="ECO:0000256" key="7">
    <source>
        <dbReference type="ARBA" id="ARBA00023136"/>
    </source>
</evidence>
<feature type="transmembrane region" description="Helical" evidence="9">
    <location>
        <begin position="396"/>
        <end position="420"/>
    </location>
</feature>
<dbReference type="PANTHER" id="PTHR33451:SF3">
    <property type="entry name" value="MALATE-2H(+)_NA(+)-LACTATE ANTIPORTER"/>
    <property type="match status" value="1"/>
</dbReference>
<evidence type="ECO:0000313" key="11">
    <source>
        <dbReference type="EMBL" id="OGG05139.1"/>
    </source>
</evidence>
<comment type="caution">
    <text evidence="11">The sequence shown here is derived from an EMBL/GenBank/DDBJ whole genome shotgun (WGS) entry which is preliminary data.</text>
</comment>
<reference evidence="11 12" key="1">
    <citation type="journal article" date="2016" name="Nat. Commun.">
        <title>Thousands of microbial genomes shed light on interconnected biogeochemical processes in an aquifer system.</title>
        <authorList>
            <person name="Anantharaman K."/>
            <person name="Brown C.T."/>
            <person name="Hug L.A."/>
            <person name="Sharon I."/>
            <person name="Castelle C.J."/>
            <person name="Probst A.J."/>
            <person name="Thomas B.C."/>
            <person name="Singh A."/>
            <person name="Wilkins M.J."/>
            <person name="Karaoz U."/>
            <person name="Brodie E.L."/>
            <person name="Williams K.H."/>
            <person name="Hubbard S.S."/>
            <person name="Banfield J.F."/>
        </authorList>
    </citation>
    <scope>NUCLEOTIDE SEQUENCE [LARGE SCALE GENOMIC DNA]</scope>
</reference>
<evidence type="ECO:0000259" key="10">
    <source>
        <dbReference type="Pfam" id="PF03553"/>
    </source>
</evidence>
<evidence type="ECO:0000256" key="9">
    <source>
        <dbReference type="SAM" id="Phobius"/>
    </source>
</evidence>
<feature type="transmembrane region" description="Helical" evidence="9">
    <location>
        <begin position="121"/>
        <end position="144"/>
    </location>
</feature>
<protein>
    <recommendedName>
        <fullName evidence="10">Na+/H+ antiporter NhaC-like C-terminal domain-containing protein</fullName>
    </recommendedName>
</protein>
<dbReference type="Proteomes" id="UP000179129">
    <property type="component" value="Unassembled WGS sequence"/>
</dbReference>
<keyword evidence="2" id="KW-0813">Transport</keyword>
<dbReference type="InterPro" id="IPR052180">
    <property type="entry name" value="NhaC_Na-H+_Antiporter"/>
</dbReference>
<keyword evidence="3" id="KW-0050">Antiport</keyword>
<feature type="transmembrane region" description="Helical" evidence="9">
    <location>
        <begin position="242"/>
        <end position="261"/>
    </location>
</feature>
<dbReference type="Pfam" id="PF03553">
    <property type="entry name" value="Na_H_antiporter"/>
    <property type="match status" value="1"/>
</dbReference>
<feature type="transmembrane region" description="Helical" evidence="9">
    <location>
        <begin position="81"/>
        <end position="101"/>
    </location>
</feature>
<dbReference type="PANTHER" id="PTHR33451">
    <property type="entry name" value="MALATE-2H(+)/NA(+)-LACTATE ANTIPORTER"/>
    <property type="match status" value="1"/>
</dbReference>
<dbReference type="InterPro" id="IPR018461">
    <property type="entry name" value="Na/H_Antiport_NhaC-like_C"/>
</dbReference>
<keyword evidence="7 9" id="KW-0472">Membrane</keyword>
<keyword evidence="5 9" id="KW-0812">Transmembrane</keyword>
<proteinExistence type="inferred from homology"/>
<dbReference type="EMBL" id="MFIX01000088">
    <property type="protein sequence ID" value="OGG05139.1"/>
    <property type="molecule type" value="Genomic_DNA"/>
</dbReference>
<dbReference type="GO" id="GO:0005886">
    <property type="term" value="C:plasma membrane"/>
    <property type="evidence" value="ECO:0007669"/>
    <property type="project" value="UniProtKB-SubCell"/>
</dbReference>
<feature type="transmembrane region" description="Helical" evidence="9">
    <location>
        <begin position="267"/>
        <end position="286"/>
    </location>
</feature>
<feature type="transmembrane region" description="Helical" evidence="9">
    <location>
        <begin position="204"/>
        <end position="221"/>
    </location>
</feature>
<evidence type="ECO:0000256" key="8">
    <source>
        <dbReference type="ARBA" id="ARBA00038435"/>
    </source>
</evidence>
<comment type="similarity">
    <text evidence="8">Belongs to the NhaC Na(+)/H(+) (TC 2.A.35) antiporter family.</text>
</comment>
<evidence type="ECO:0000256" key="2">
    <source>
        <dbReference type="ARBA" id="ARBA00022448"/>
    </source>
</evidence>
<dbReference type="AlphaFoldDB" id="A0A1F5YY66"/>
<dbReference type="GO" id="GO:0015297">
    <property type="term" value="F:antiporter activity"/>
    <property type="evidence" value="ECO:0007669"/>
    <property type="project" value="UniProtKB-KW"/>
</dbReference>
<gene>
    <name evidence="11" type="ORF">A3F83_07650</name>
</gene>
<sequence length="466" mass="48457">MSEPIAGKNSLEFRGGPLVSVVPLATFLVFTVVLVLKGSAVVEGMIVAAMLGIALGMLLVRNVADYSERIFSLMANRIATVAVVCWLWAGAFSGILAQSGLVEAIVWVGWKLHLTGSAFTLGVFVSACLFAVSVGTGLGTVVGFTSVMYPAGIVLGADPAALMGAILSGAAFGDNLAPVSDTTIVSAATQETDVGGVVRSRLKYSLSAALISAVLFAFLGGGKSALPAGEANHLLEATANPAALPMLIPALLVFIAAISGFHFLAALNLGIAAALIVGPLTGIFPLERVFRFTAEGSVAGSALDGALAMLPISILTLLLVTANGLMEAGGFLELLLGWLHRTWARTVRGTELAIVGLISLANLFVPVNTIAMVTVGPLANRLRKTQGIHPYRVANLLDTISCSFPFLLPYAAVIVAAEAIQKEVAGRYAFVQVLTWGQEAPYVFYGIVMFPLMLVAVMTGWGRKRG</sequence>
<evidence type="ECO:0000256" key="3">
    <source>
        <dbReference type="ARBA" id="ARBA00022449"/>
    </source>
</evidence>
<evidence type="ECO:0000256" key="1">
    <source>
        <dbReference type="ARBA" id="ARBA00004651"/>
    </source>
</evidence>
<feature type="transmembrane region" description="Helical" evidence="9">
    <location>
        <begin position="352"/>
        <end position="375"/>
    </location>
</feature>
<evidence type="ECO:0000313" key="12">
    <source>
        <dbReference type="Proteomes" id="UP000179129"/>
    </source>
</evidence>
<evidence type="ECO:0000256" key="6">
    <source>
        <dbReference type="ARBA" id="ARBA00022989"/>
    </source>
</evidence>
<feature type="transmembrane region" description="Helical" evidence="9">
    <location>
        <begin position="307"/>
        <end position="332"/>
    </location>
</feature>
<evidence type="ECO:0000256" key="5">
    <source>
        <dbReference type="ARBA" id="ARBA00022692"/>
    </source>
</evidence>
<organism evidence="11 12">
    <name type="scientific">Candidatus Glassbacteria bacterium RIFCSPLOWO2_12_FULL_58_11</name>
    <dbReference type="NCBI Taxonomy" id="1817867"/>
    <lineage>
        <taxon>Bacteria</taxon>
        <taxon>Candidatus Glassiibacteriota</taxon>
    </lineage>
</organism>
<feature type="transmembrane region" description="Helical" evidence="9">
    <location>
        <begin position="151"/>
        <end position="172"/>
    </location>
</feature>
<name>A0A1F5YY66_9BACT</name>
<feature type="transmembrane region" description="Helical" evidence="9">
    <location>
        <begin position="42"/>
        <end position="60"/>
    </location>
</feature>
<feature type="transmembrane region" description="Helical" evidence="9">
    <location>
        <begin position="18"/>
        <end position="36"/>
    </location>
</feature>